<accession>A0A517TWZ9</accession>
<sequence>MSQRFTHLWRVKTTLARRKDEPCRVIVRGRGPGPRNILVEFGDGYRVVTHRYAIRQQQAG</sequence>
<dbReference type="EMBL" id="CP036339">
    <property type="protein sequence ID" value="QDT72890.1"/>
    <property type="molecule type" value="Genomic_DNA"/>
</dbReference>
<protein>
    <submittedName>
        <fullName evidence="1">Uncharacterized protein</fullName>
    </submittedName>
</protein>
<gene>
    <name evidence="1" type="ORF">I41_20750</name>
</gene>
<organism evidence="1 2">
    <name type="scientific">Lacipirellula limnantheis</name>
    <dbReference type="NCBI Taxonomy" id="2528024"/>
    <lineage>
        <taxon>Bacteria</taxon>
        <taxon>Pseudomonadati</taxon>
        <taxon>Planctomycetota</taxon>
        <taxon>Planctomycetia</taxon>
        <taxon>Pirellulales</taxon>
        <taxon>Lacipirellulaceae</taxon>
        <taxon>Lacipirellula</taxon>
    </lineage>
</organism>
<evidence type="ECO:0000313" key="2">
    <source>
        <dbReference type="Proteomes" id="UP000317909"/>
    </source>
</evidence>
<name>A0A517TWZ9_9BACT</name>
<evidence type="ECO:0000313" key="1">
    <source>
        <dbReference type="EMBL" id="QDT72890.1"/>
    </source>
</evidence>
<dbReference type="Proteomes" id="UP000317909">
    <property type="component" value="Chromosome"/>
</dbReference>
<dbReference type="AlphaFoldDB" id="A0A517TWZ9"/>
<proteinExistence type="predicted"/>
<dbReference type="KEGG" id="llh:I41_20750"/>
<keyword evidence="2" id="KW-1185">Reference proteome</keyword>
<dbReference type="RefSeq" id="WP_145432410.1">
    <property type="nucleotide sequence ID" value="NZ_CP036339.1"/>
</dbReference>
<reference evidence="1 2" key="1">
    <citation type="submission" date="2019-02" db="EMBL/GenBank/DDBJ databases">
        <title>Deep-cultivation of Planctomycetes and their phenomic and genomic characterization uncovers novel biology.</title>
        <authorList>
            <person name="Wiegand S."/>
            <person name="Jogler M."/>
            <person name="Boedeker C."/>
            <person name="Pinto D."/>
            <person name="Vollmers J."/>
            <person name="Rivas-Marin E."/>
            <person name="Kohn T."/>
            <person name="Peeters S.H."/>
            <person name="Heuer A."/>
            <person name="Rast P."/>
            <person name="Oberbeckmann S."/>
            <person name="Bunk B."/>
            <person name="Jeske O."/>
            <person name="Meyerdierks A."/>
            <person name="Storesund J.E."/>
            <person name="Kallscheuer N."/>
            <person name="Luecker S."/>
            <person name="Lage O.M."/>
            <person name="Pohl T."/>
            <person name="Merkel B.J."/>
            <person name="Hornburger P."/>
            <person name="Mueller R.-W."/>
            <person name="Bruemmer F."/>
            <person name="Labrenz M."/>
            <person name="Spormann A.M."/>
            <person name="Op den Camp H."/>
            <person name="Overmann J."/>
            <person name="Amann R."/>
            <person name="Jetten M.S.M."/>
            <person name="Mascher T."/>
            <person name="Medema M.H."/>
            <person name="Devos D.P."/>
            <person name="Kaster A.-K."/>
            <person name="Ovreas L."/>
            <person name="Rohde M."/>
            <person name="Galperin M.Y."/>
            <person name="Jogler C."/>
        </authorList>
    </citation>
    <scope>NUCLEOTIDE SEQUENCE [LARGE SCALE GENOMIC DNA]</scope>
    <source>
        <strain evidence="1 2">I41</strain>
    </source>
</reference>